<dbReference type="InterPro" id="IPR015797">
    <property type="entry name" value="NUDIX_hydrolase-like_dom_sf"/>
</dbReference>
<dbReference type="InterPro" id="IPR000086">
    <property type="entry name" value="NUDIX_hydrolase_dom"/>
</dbReference>
<comment type="similarity">
    <text evidence="2 5">Belongs to the Nudix hydrolase family.</text>
</comment>
<keyword evidence="3 5" id="KW-0378">Hydrolase</keyword>
<dbReference type="PROSITE" id="PS00893">
    <property type="entry name" value="NUDIX_BOX"/>
    <property type="match status" value="1"/>
</dbReference>
<dbReference type="GO" id="GO:0016787">
    <property type="term" value="F:hydrolase activity"/>
    <property type="evidence" value="ECO:0007669"/>
    <property type="project" value="UniProtKB-KW"/>
</dbReference>
<evidence type="ECO:0000256" key="2">
    <source>
        <dbReference type="ARBA" id="ARBA00005582"/>
    </source>
</evidence>
<dbReference type="Pfam" id="PF00293">
    <property type="entry name" value="NUDIX"/>
    <property type="match status" value="1"/>
</dbReference>
<name>A0ABW6YY93_9ACTN</name>
<dbReference type="PANTHER" id="PTHR43046">
    <property type="entry name" value="GDP-MANNOSE MANNOSYL HYDROLASE"/>
    <property type="match status" value="1"/>
</dbReference>
<dbReference type="SUPFAM" id="SSF55811">
    <property type="entry name" value="Nudix"/>
    <property type="match status" value="1"/>
</dbReference>
<evidence type="ECO:0000256" key="3">
    <source>
        <dbReference type="ARBA" id="ARBA00022801"/>
    </source>
</evidence>
<dbReference type="InterPro" id="IPR020084">
    <property type="entry name" value="NUDIX_hydrolase_CS"/>
</dbReference>
<reference evidence="7 8" key="1">
    <citation type="submission" date="2024-10" db="EMBL/GenBank/DDBJ databases">
        <title>The Natural Products Discovery Center: Release of the First 8490 Sequenced Strains for Exploring Actinobacteria Biosynthetic Diversity.</title>
        <authorList>
            <person name="Kalkreuter E."/>
            <person name="Kautsar S.A."/>
            <person name="Yang D."/>
            <person name="Bader C.D."/>
            <person name="Teijaro C.N."/>
            <person name="Fluegel L."/>
            <person name="Davis C.M."/>
            <person name="Simpson J.R."/>
            <person name="Lauterbach L."/>
            <person name="Steele A.D."/>
            <person name="Gui C."/>
            <person name="Meng S."/>
            <person name="Li G."/>
            <person name="Viehrig K."/>
            <person name="Ye F."/>
            <person name="Su P."/>
            <person name="Kiefer A.F."/>
            <person name="Nichols A."/>
            <person name="Cepeda A.J."/>
            <person name="Yan W."/>
            <person name="Fan B."/>
            <person name="Jiang Y."/>
            <person name="Adhikari A."/>
            <person name="Zheng C.-J."/>
            <person name="Schuster L."/>
            <person name="Cowan T.M."/>
            <person name="Smanski M.J."/>
            <person name="Chevrette M.G."/>
            <person name="De Carvalho L.P.S."/>
            <person name="Shen B."/>
        </authorList>
    </citation>
    <scope>NUCLEOTIDE SEQUENCE [LARGE SCALE GENOMIC DNA]</scope>
    <source>
        <strain evidence="7 8">NPDC013366</strain>
    </source>
</reference>
<proteinExistence type="inferred from homology"/>
<evidence type="ECO:0000256" key="1">
    <source>
        <dbReference type="ARBA" id="ARBA00001946"/>
    </source>
</evidence>
<dbReference type="Proteomes" id="UP001603418">
    <property type="component" value="Unassembled WGS sequence"/>
</dbReference>
<evidence type="ECO:0000256" key="4">
    <source>
        <dbReference type="ARBA" id="ARBA00022842"/>
    </source>
</evidence>
<dbReference type="PROSITE" id="PS51462">
    <property type="entry name" value="NUDIX"/>
    <property type="match status" value="1"/>
</dbReference>
<comment type="caution">
    <text evidence="7">The sequence shown here is derived from an EMBL/GenBank/DDBJ whole genome shotgun (WGS) entry which is preliminary data.</text>
</comment>
<evidence type="ECO:0000313" key="8">
    <source>
        <dbReference type="Proteomes" id="UP001603418"/>
    </source>
</evidence>
<keyword evidence="4" id="KW-0460">Magnesium</keyword>
<dbReference type="EMBL" id="JBICBM010000009">
    <property type="protein sequence ID" value="MFF9883863.1"/>
    <property type="molecule type" value="Genomic_DNA"/>
</dbReference>
<evidence type="ECO:0000259" key="6">
    <source>
        <dbReference type="PROSITE" id="PS51462"/>
    </source>
</evidence>
<gene>
    <name evidence="7" type="ORF">ACF1HC_20000</name>
</gene>
<evidence type="ECO:0000256" key="5">
    <source>
        <dbReference type="RuleBase" id="RU003476"/>
    </source>
</evidence>
<organism evidence="7 8">
    <name type="scientific">Streptomyces eurythermus</name>
    <dbReference type="NCBI Taxonomy" id="42237"/>
    <lineage>
        <taxon>Bacteria</taxon>
        <taxon>Bacillati</taxon>
        <taxon>Actinomycetota</taxon>
        <taxon>Actinomycetes</taxon>
        <taxon>Kitasatosporales</taxon>
        <taxon>Streptomycetaceae</taxon>
        <taxon>Streptomyces</taxon>
    </lineage>
</organism>
<feature type="domain" description="Nudix hydrolase" evidence="6">
    <location>
        <begin position="16"/>
        <end position="155"/>
    </location>
</feature>
<dbReference type="Gene3D" id="3.90.79.10">
    <property type="entry name" value="Nucleoside Triphosphate Pyrophosphohydrolase"/>
    <property type="match status" value="1"/>
</dbReference>
<dbReference type="RefSeq" id="WP_348273527.1">
    <property type="nucleotide sequence ID" value="NZ_JBFACJ010000025.1"/>
</dbReference>
<dbReference type="PRINTS" id="PR00502">
    <property type="entry name" value="NUDIXFAMILY"/>
</dbReference>
<dbReference type="InterPro" id="IPR020476">
    <property type="entry name" value="Nudix_hydrolase"/>
</dbReference>
<comment type="cofactor">
    <cofactor evidence="1">
        <name>Mg(2+)</name>
        <dbReference type="ChEBI" id="CHEBI:18420"/>
    </cofactor>
</comment>
<accession>A0ABW6YY93</accession>
<keyword evidence="8" id="KW-1185">Reference proteome</keyword>
<dbReference type="PANTHER" id="PTHR43046:SF12">
    <property type="entry name" value="GDP-MANNOSE MANNOSYL HYDROLASE"/>
    <property type="match status" value="1"/>
</dbReference>
<protein>
    <submittedName>
        <fullName evidence="7">NUDIX hydrolase</fullName>
    </submittedName>
</protein>
<sequence length="179" mass="19907">MIDRGVRHWQAGPMRIPRRAARVAVLDPAGSVFMFRYDNEEVGVHWAMPGGGLDPGESPLQAAERELWEETGWADIEIDDTLLCLWEHDFTRAGVPVRQHEHIFLAHGPRRDPVGDLVASHAADKILRWRWWSPADLSGGREPLWPPQLPELLADVRKVGAPATPVDLGFVQSGFVGGS</sequence>
<evidence type="ECO:0000313" key="7">
    <source>
        <dbReference type="EMBL" id="MFF9883863.1"/>
    </source>
</evidence>
<dbReference type="CDD" id="cd04685">
    <property type="entry name" value="NUDIX_Hydrolase"/>
    <property type="match status" value="1"/>
</dbReference>